<reference evidence="2 3" key="1">
    <citation type="submission" date="2011-05" db="EMBL/GenBank/DDBJ databases">
        <authorList>
            <person name="Muzny D."/>
            <person name="Qin X."/>
            <person name="Deng J."/>
            <person name="Jiang H."/>
            <person name="Liu Y."/>
            <person name="Qu J."/>
            <person name="Song X.-Z."/>
            <person name="Zhang L."/>
            <person name="Thornton R."/>
            <person name="Coyle M."/>
            <person name="Francisco L."/>
            <person name="Jackson L."/>
            <person name="Javaid M."/>
            <person name="Korchina V."/>
            <person name="Kovar C."/>
            <person name="Mata R."/>
            <person name="Mathew T."/>
            <person name="Ngo R."/>
            <person name="Nguyen L."/>
            <person name="Nguyen N."/>
            <person name="Okwuonu G."/>
            <person name="Ongeri F."/>
            <person name="Pham C."/>
            <person name="Simmons D."/>
            <person name="Wilczek-Boney K."/>
            <person name="Hale W."/>
            <person name="Jakkamsetti A."/>
            <person name="Pham P."/>
            <person name="Ruth R."/>
            <person name="San Lucas F."/>
            <person name="Warren J."/>
            <person name="Zhang J."/>
            <person name="Zhao Z."/>
            <person name="Zhou C."/>
            <person name="Zhu D."/>
            <person name="Lee S."/>
            <person name="Bess C."/>
            <person name="Blankenburg K."/>
            <person name="Forbes L."/>
            <person name="Fu Q."/>
            <person name="Gubbala S."/>
            <person name="Hirani K."/>
            <person name="Jayaseelan J.C."/>
            <person name="Lara F."/>
            <person name="Munidasa M."/>
            <person name="Palculict T."/>
            <person name="Patil S."/>
            <person name="Pu L.-L."/>
            <person name="Saada N."/>
            <person name="Tang L."/>
            <person name="Weissenberger G."/>
            <person name="Zhu Y."/>
            <person name="Hemphill L."/>
            <person name="Shang Y."/>
            <person name="Youmans B."/>
            <person name="Ayvaz T."/>
            <person name="Ross M."/>
            <person name="Santibanez J."/>
            <person name="Aqrawi P."/>
            <person name="Gross S."/>
            <person name="Joshi V."/>
            <person name="Fowler G."/>
            <person name="Nazareth L."/>
            <person name="Reid J."/>
            <person name="Worley K."/>
            <person name="Petrosino J."/>
            <person name="Highlander S."/>
            <person name="Gibbs R."/>
        </authorList>
    </citation>
    <scope>NUCLEOTIDE SEQUENCE [LARGE SCALE GENOMIC DNA]</scope>
    <source>
        <strain evidence="2 3">871</strain>
    </source>
</reference>
<dbReference type="STRING" id="1032488.HMPREF9371_2142"/>
<feature type="domain" description="Endonuclease GajA/Old nuclease/RecF-like AAA" evidence="1">
    <location>
        <begin position="187"/>
        <end position="325"/>
    </location>
</feature>
<dbReference type="HOGENOM" id="CLU_053347_0_0_4"/>
<evidence type="ECO:0000313" key="3">
    <source>
        <dbReference type="Proteomes" id="UP000003019"/>
    </source>
</evidence>
<evidence type="ECO:0000313" key="2">
    <source>
        <dbReference type="EMBL" id="EGY51678.1"/>
    </source>
</evidence>
<dbReference type="InterPro" id="IPR027417">
    <property type="entry name" value="P-loop_NTPase"/>
</dbReference>
<organism evidence="2 3">
    <name type="scientific">Neisseria shayeganii 871</name>
    <dbReference type="NCBI Taxonomy" id="1032488"/>
    <lineage>
        <taxon>Bacteria</taxon>
        <taxon>Pseudomonadati</taxon>
        <taxon>Pseudomonadota</taxon>
        <taxon>Betaproteobacteria</taxon>
        <taxon>Neisseriales</taxon>
        <taxon>Neisseriaceae</taxon>
        <taxon>Neisseria</taxon>
    </lineage>
</organism>
<proteinExistence type="predicted"/>
<name>G4CKK2_9NEIS</name>
<comment type="caution">
    <text evidence="2">The sequence shown here is derived from an EMBL/GenBank/DDBJ whole genome shotgun (WGS) entry which is preliminary data.</text>
</comment>
<dbReference type="InterPro" id="IPR051396">
    <property type="entry name" value="Bact_Antivir_Def_Nuclease"/>
</dbReference>
<dbReference type="PATRIC" id="fig|1032488.3.peg.2025"/>
<dbReference type="PANTHER" id="PTHR43581">
    <property type="entry name" value="ATP/GTP PHOSPHATASE"/>
    <property type="match status" value="1"/>
</dbReference>
<sequence>MKMNFKPRIKIKNFGAIKSTDPDNVGWLDIDKVTVFIGDQGSGKSTVAKLISTFMWIEKALVRGDYDEKFFHRKGKFVNQFLKYHRLEHYLHANSYIEYEGLEKHIVYEDGRLRIENTIKSHQEAYVLPQIMYIPAERNFISYVKSARELKISSESMQEFLTEFNNAKKLIKQTFNLPIGGVSLEYDRLNDRLNLKGQEYKIQLSDGSSGFQSTVPLLLVSDYLAKSVQNPKGNNMPMSEKERENFANEMKQILGNTDLSEEQRRMAISLVSARFNKKSFINIVEEPEQNLFPGSQWEILKELLNLNNINKNNQLVITTHSPYIVNYLSIAVAAKQTFDHSLETISNHLVDAVDSRSEYKQLLLSEALTVEDLEKQIKEKINQIVPETAWLDSGDLSVYQLKDGRVTLLPEINGIPSDDNNLNQILIAGNELIDQLLEIEDEYSGI</sequence>
<dbReference type="PANTHER" id="PTHR43581:SF2">
    <property type="entry name" value="EXCINUCLEASE ATPASE SUBUNIT"/>
    <property type="match status" value="1"/>
</dbReference>
<dbReference type="AlphaFoldDB" id="G4CKK2"/>
<dbReference type="SUPFAM" id="SSF52540">
    <property type="entry name" value="P-loop containing nucleoside triphosphate hydrolases"/>
    <property type="match status" value="1"/>
</dbReference>
<accession>G4CKK2</accession>
<evidence type="ECO:0000259" key="1">
    <source>
        <dbReference type="Pfam" id="PF13175"/>
    </source>
</evidence>
<protein>
    <recommendedName>
        <fullName evidence="1">Endonuclease GajA/Old nuclease/RecF-like AAA domain-containing protein</fullName>
    </recommendedName>
</protein>
<keyword evidence="3" id="KW-1185">Reference proteome</keyword>
<gene>
    <name evidence="2" type="ORF">HMPREF9371_2142</name>
</gene>
<dbReference type="Gene3D" id="3.40.50.300">
    <property type="entry name" value="P-loop containing nucleotide triphosphate hydrolases"/>
    <property type="match status" value="1"/>
</dbReference>
<dbReference type="InterPro" id="IPR041685">
    <property type="entry name" value="AAA_GajA/Old/RecF-like"/>
</dbReference>
<dbReference type="EMBL" id="AGAY01000073">
    <property type="protein sequence ID" value="EGY51678.1"/>
    <property type="molecule type" value="Genomic_DNA"/>
</dbReference>
<dbReference type="Proteomes" id="UP000003019">
    <property type="component" value="Unassembled WGS sequence"/>
</dbReference>
<dbReference type="Pfam" id="PF13175">
    <property type="entry name" value="AAA_15"/>
    <property type="match status" value="1"/>
</dbReference>